<dbReference type="SUPFAM" id="SSF51735">
    <property type="entry name" value="NAD(P)-binding Rossmann-fold domains"/>
    <property type="match status" value="1"/>
</dbReference>
<evidence type="ECO:0000256" key="2">
    <source>
        <dbReference type="ARBA" id="ARBA00022857"/>
    </source>
</evidence>
<dbReference type="EMBL" id="SWKV01000057">
    <property type="protein sequence ID" value="KAF3035531.1"/>
    <property type="molecule type" value="Genomic_DNA"/>
</dbReference>
<dbReference type="GO" id="GO:0005737">
    <property type="term" value="C:cytoplasm"/>
    <property type="evidence" value="ECO:0007669"/>
    <property type="project" value="TreeGrafter"/>
</dbReference>
<evidence type="ECO:0000256" key="1">
    <source>
        <dbReference type="ARBA" id="ARBA00006484"/>
    </source>
</evidence>
<sequence length="253" mass="26295">MSPTIYLITGANRGIGKGLTAELLQRPNTIVIAGVRDTTASASVLNSLPTAPGSRVIIVKIDSQSETDAKEAVSQLTTEHGITSIDIAIANAGIAHSGAPVAQTTSDSLRDHFNTNAVGPVLLFQAVKPLLQASKSDKPIFLATSTVVGSIGGQEALAGLPPVLSPYGSSKAALNWLVRRLHYEEPWLVSYVTHPGLVLTDMASGMFSSAEQAAAMGAITVDVSVAGILKTLDSASKEISGTFQNYDGTTLPW</sequence>
<dbReference type="PRINTS" id="PR00081">
    <property type="entry name" value="GDHRDH"/>
</dbReference>
<dbReference type="InterPro" id="IPR002347">
    <property type="entry name" value="SDR_fam"/>
</dbReference>
<comment type="similarity">
    <text evidence="1">Belongs to the short-chain dehydrogenases/reductases (SDR) family.</text>
</comment>
<reference evidence="4" key="1">
    <citation type="submission" date="2019-04" db="EMBL/GenBank/DDBJ databases">
        <title>Sequencing of skin fungus with MAO and IRED activity.</title>
        <authorList>
            <person name="Marsaioli A.J."/>
            <person name="Bonatto J.M.C."/>
            <person name="Reis Junior O."/>
        </authorList>
    </citation>
    <scope>NUCLEOTIDE SEQUENCE</scope>
    <source>
        <strain evidence="4">28M1</strain>
    </source>
</reference>
<protein>
    <submittedName>
        <fullName evidence="4">Uncharacterized protein</fullName>
    </submittedName>
</protein>
<keyword evidence="5" id="KW-1185">Reference proteome</keyword>
<dbReference type="InterPro" id="IPR036291">
    <property type="entry name" value="NAD(P)-bd_dom_sf"/>
</dbReference>
<dbReference type="PANTHER" id="PTHR43544:SF7">
    <property type="entry name" value="NADB-LER2"/>
    <property type="match status" value="1"/>
</dbReference>
<dbReference type="Pfam" id="PF00106">
    <property type="entry name" value="adh_short"/>
    <property type="match status" value="1"/>
</dbReference>
<dbReference type="PANTHER" id="PTHR43544">
    <property type="entry name" value="SHORT-CHAIN DEHYDROGENASE/REDUCTASE"/>
    <property type="match status" value="1"/>
</dbReference>
<gene>
    <name evidence="4" type="ORF">E8E12_001562</name>
</gene>
<dbReference type="OrthoDB" id="9876299at2759"/>
<dbReference type="CDD" id="cd05325">
    <property type="entry name" value="carb_red_sniffer_like_SDR_c"/>
    <property type="match status" value="1"/>
</dbReference>
<keyword evidence="2" id="KW-0521">NADP</keyword>
<dbReference type="AlphaFoldDB" id="A0A9P5BZ61"/>
<keyword evidence="3" id="KW-0560">Oxidoreductase</keyword>
<accession>A0A9P5BZ61</accession>
<evidence type="ECO:0000256" key="3">
    <source>
        <dbReference type="ARBA" id="ARBA00023002"/>
    </source>
</evidence>
<evidence type="ECO:0000313" key="4">
    <source>
        <dbReference type="EMBL" id="KAF3035531.1"/>
    </source>
</evidence>
<dbReference type="Gene3D" id="3.40.50.720">
    <property type="entry name" value="NAD(P)-binding Rossmann-like Domain"/>
    <property type="match status" value="1"/>
</dbReference>
<comment type="caution">
    <text evidence="4">The sequence shown here is derived from an EMBL/GenBank/DDBJ whole genome shotgun (WGS) entry which is preliminary data.</text>
</comment>
<dbReference type="InterPro" id="IPR051468">
    <property type="entry name" value="Fungal_SecMetab_SDRs"/>
</dbReference>
<name>A0A9P5BZ61_9PLEO</name>
<dbReference type="Proteomes" id="UP000758155">
    <property type="component" value="Unassembled WGS sequence"/>
</dbReference>
<dbReference type="GO" id="GO:0016491">
    <property type="term" value="F:oxidoreductase activity"/>
    <property type="evidence" value="ECO:0007669"/>
    <property type="project" value="UniProtKB-KW"/>
</dbReference>
<evidence type="ECO:0000313" key="5">
    <source>
        <dbReference type="Proteomes" id="UP000758155"/>
    </source>
</evidence>
<organism evidence="4 5">
    <name type="scientific">Didymella heteroderae</name>
    <dbReference type="NCBI Taxonomy" id="1769908"/>
    <lineage>
        <taxon>Eukaryota</taxon>
        <taxon>Fungi</taxon>
        <taxon>Dikarya</taxon>
        <taxon>Ascomycota</taxon>
        <taxon>Pezizomycotina</taxon>
        <taxon>Dothideomycetes</taxon>
        <taxon>Pleosporomycetidae</taxon>
        <taxon>Pleosporales</taxon>
        <taxon>Pleosporineae</taxon>
        <taxon>Didymellaceae</taxon>
        <taxon>Didymella</taxon>
    </lineage>
</organism>
<proteinExistence type="inferred from homology"/>